<dbReference type="RefSeq" id="XP_005716632.1">
    <property type="nucleotide sequence ID" value="XM_005716575.1"/>
</dbReference>
<keyword evidence="2" id="KW-1185">Reference proteome</keyword>
<organism evidence="1 2">
    <name type="scientific">Chondrus crispus</name>
    <name type="common">Carrageen Irish moss</name>
    <name type="synonym">Polymorpha crispa</name>
    <dbReference type="NCBI Taxonomy" id="2769"/>
    <lineage>
        <taxon>Eukaryota</taxon>
        <taxon>Rhodophyta</taxon>
        <taxon>Florideophyceae</taxon>
        <taxon>Rhodymeniophycidae</taxon>
        <taxon>Gigartinales</taxon>
        <taxon>Gigartinaceae</taxon>
        <taxon>Chondrus</taxon>
    </lineage>
</organism>
<dbReference type="Gramene" id="CDF36813">
    <property type="protein sequence ID" value="CDF36813"/>
    <property type="gene ID" value="CHC_T00005202001"/>
</dbReference>
<evidence type="ECO:0000313" key="1">
    <source>
        <dbReference type="EMBL" id="CDF36813.1"/>
    </source>
</evidence>
<accession>R7QGA5</accession>
<name>R7QGA5_CHOCR</name>
<dbReference type="KEGG" id="ccp:CHC_T00005202001"/>
<dbReference type="GeneID" id="17324341"/>
<dbReference type="AlphaFoldDB" id="R7QGA5"/>
<gene>
    <name evidence="1" type="ORF">CHC_T00005202001</name>
</gene>
<evidence type="ECO:0000313" key="2">
    <source>
        <dbReference type="Proteomes" id="UP000012073"/>
    </source>
</evidence>
<protein>
    <submittedName>
        <fullName evidence="1">Uncharacterized protein</fullName>
    </submittedName>
</protein>
<dbReference type="Proteomes" id="UP000012073">
    <property type="component" value="Unassembled WGS sequence"/>
</dbReference>
<dbReference type="EMBL" id="HG001803">
    <property type="protein sequence ID" value="CDF36813.1"/>
    <property type="molecule type" value="Genomic_DNA"/>
</dbReference>
<proteinExistence type="predicted"/>
<reference evidence="2" key="1">
    <citation type="journal article" date="2013" name="Proc. Natl. Acad. Sci. U.S.A.">
        <title>Genome structure and metabolic features in the red seaweed Chondrus crispus shed light on evolution of the Archaeplastida.</title>
        <authorList>
            <person name="Collen J."/>
            <person name="Porcel B."/>
            <person name="Carre W."/>
            <person name="Ball S.G."/>
            <person name="Chaparro C."/>
            <person name="Tonon T."/>
            <person name="Barbeyron T."/>
            <person name="Michel G."/>
            <person name="Noel B."/>
            <person name="Valentin K."/>
            <person name="Elias M."/>
            <person name="Artiguenave F."/>
            <person name="Arun A."/>
            <person name="Aury J.M."/>
            <person name="Barbosa-Neto J.F."/>
            <person name="Bothwell J.H."/>
            <person name="Bouget F.Y."/>
            <person name="Brillet L."/>
            <person name="Cabello-Hurtado F."/>
            <person name="Capella-Gutierrez S."/>
            <person name="Charrier B."/>
            <person name="Cladiere L."/>
            <person name="Cock J.M."/>
            <person name="Coelho S.M."/>
            <person name="Colleoni C."/>
            <person name="Czjzek M."/>
            <person name="Da Silva C."/>
            <person name="Delage L."/>
            <person name="Denoeud F."/>
            <person name="Deschamps P."/>
            <person name="Dittami S.M."/>
            <person name="Gabaldon T."/>
            <person name="Gachon C.M."/>
            <person name="Groisillier A."/>
            <person name="Herve C."/>
            <person name="Jabbari K."/>
            <person name="Katinka M."/>
            <person name="Kloareg B."/>
            <person name="Kowalczyk N."/>
            <person name="Labadie K."/>
            <person name="Leblanc C."/>
            <person name="Lopez P.J."/>
            <person name="McLachlan D.H."/>
            <person name="Meslet-Cladiere L."/>
            <person name="Moustafa A."/>
            <person name="Nehr Z."/>
            <person name="Nyvall Collen P."/>
            <person name="Panaud O."/>
            <person name="Partensky F."/>
            <person name="Poulain J."/>
            <person name="Rensing S.A."/>
            <person name="Rousvoal S."/>
            <person name="Samson G."/>
            <person name="Symeonidi A."/>
            <person name="Weissenbach J."/>
            <person name="Zambounis A."/>
            <person name="Wincker P."/>
            <person name="Boyen C."/>
        </authorList>
    </citation>
    <scope>NUCLEOTIDE SEQUENCE [LARGE SCALE GENOMIC DNA]</scope>
    <source>
        <strain evidence="2">cv. Stackhouse</strain>
    </source>
</reference>
<sequence length="29" mass="3320">MKNCSKNILWNSNKPCGITFHHVQNSSKC</sequence>